<dbReference type="EMBL" id="DS113791">
    <property type="protein sequence ID" value="EAX95719.1"/>
    <property type="molecule type" value="Genomic_DNA"/>
</dbReference>
<dbReference type="TCDB" id="1.B.8.8.4">
    <property type="family name" value="the mitochondrial and plastid porin (mpp) family"/>
</dbReference>
<dbReference type="VEuPathDB" id="TrichDB:TVAGG3_0181520"/>
<dbReference type="VEuPathDB" id="TrichDB:TVAG_123100"/>
<dbReference type="KEGG" id="tva:4753481"/>
<dbReference type="InParanoid" id="A2FH81"/>
<organism evidence="1 2">
    <name type="scientific">Trichomonas vaginalis (strain ATCC PRA-98 / G3)</name>
    <dbReference type="NCBI Taxonomy" id="412133"/>
    <lineage>
        <taxon>Eukaryota</taxon>
        <taxon>Metamonada</taxon>
        <taxon>Parabasalia</taxon>
        <taxon>Trichomonadida</taxon>
        <taxon>Trichomonadidae</taxon>
        <taxon>Trichomonas</taxon>
    </lineage>
</organism>
<dbReference type="InterPro" id="IPR023614">
    <property type="entry name" value="Porin_dom_sf"/>
</dbReference>
<dbReference type="RefSeq" id="XP_001308649.1">
    <property type="nucleotide sequence ID" value="XM_001308648.1"/>
</dbReference>
<dbReference type="Proteomes" id="UP000001542">
    <property type="component" value="Unassembled WGS sequence"/>
</dbReference>
<accession>A2FH81</accession>
<evidence type="ECO:0000313" key="1">
    <source>
        <dbReference type="EMBL" id="EAX95719.1"/>
    </source>
</evidence>
<keyword evidence="2" id="KW-1185">Reference proteome</keyword>
<dbReference type="Gene3D" id="2.40.160.10">
    <property type="entry name" value="Porin"/>
    <property type="match status" value="1"/>
</dbReference>
<reference evidence="1" key="2">
    <citation type="journal article" date="2007" name="Science">
        <title>Draft genome sequence of the sexually transmitted pathogen Trichomonas vaginalis.</title>
        <authorList>
            <person name="Carlton J.M."/>
            <person name="Hirt R.P."/>
            <person name="Silva J.C."/>
            <person name="Delcher A.L."/>
            <person name="Schatz M."/>
            <person name="Zhao Q."/>
            <person name="Wortman J.R."/>
            <person name="Bidwell S.L."/>
            <person name="Alsmark U.C.M."/>
            <person name="Besteiro S."/>
            <person name="Sicheritz-Ponten T."/>
            <person name="Noel C.J."/>
            <person name="Dacks J.B."/>
            <person name="Foster P.G."/>
            <person name="Simillion C."/>
            <person name="Van de Peer Y."/>
            <person name="Miranda-Saavedra D."/>
            <person name="Barton G.J."/>
            <person name="Westrop G.D."/>
            <person name="Mueller S."/>
            <person name="Dessi D."/>
            <person name="Fiori P.L."/>
            <person name="Ren Q."/>
            <person name="Paulsen I."/>
            <person name="Zhang H."/>
            <person name="Bastida-Corcuera F.D."/>
            <person name="Simoes-Barbosa A."/>
            <person name="Brown M.T."/>
            <person name="Hayes R.D."/>
            <person name="Mukherjee M."/>
            <person name="Okumura C.Y."/>
            <person name="Schneider R."/>
            <person name="Smith A.J."/>
            <person name="Vanacova S."/>
            <person name="Villalvazo M."/>
            <person name="Haas B.J."/>
            <person name="Pertea M."/>
            <person name="Feldblyum T.V."/>
            <person name="Utterback T.R."/>
            <person name="Shu C.L."/>
            <person name="Osoegawa K."/>
            <person name="de Jong P.J."/>
            <person name="Hrdy I."/>
            <person name="Horvathova L."/>
            <person name="Zubacova Z."/>
            <person name="Dolezal P."/>
            <person name="Malik S.B."/>
            <person name="Logsdon J.M. Jr."/>
            <person name="Henze K."/>
            <person name="Gupta A."/>
            <person name="Wang C.C."/>
            <person name="Dunne R.L."/>
            <person name="Upcroft J.A."/>
            <person name="Upcroft P."/>
            <person name="White O."/>
            <person name="Salzberg S.L."/>
            <person name="Tang P."/>
            <person name="Chiu C.-H."/>
            <person name="Lee Y.-S."/>
            <person name="Embley T.M."/>
            <person name="Coombs G.H."/>
            <person name="Mottram J.C."/>
            <person name="Tachezy J."/>
            <person name="Fraser-Liggett C.M."/>
            <person name="Johnson P.J."/>
        </authorList>
    </citation>
    <scope>NUCLEOTIDE SEQUENCE [LARGE SCALE GENOMIC DNA]</scope>
    <source>
        <strain evidence="1">G3</strain>
    </source>
</reference>
<reference evidence="1" key="1">
    <citation type="submission" date="2006-10" db="EMBL/GenBank/DDBJ databases">
        <authorList>
            <person name="Amadeo P."/>
            <person name="Zhao Q."/>
            <person name="Wortman J."/>
            <person name="Fraser-Liggett C."/>
            <person name="Carlton J."/>
        </authorList>
    </citation>
    <scope>NUCLEOTIDE SEQUENCE</scope>
    <source>
        <strain evidence="1">G3</strain>
    </source>
</reference>
<name>A2FH81_TRIV3</name>
<proteinExistence type="predicted"/>
<evidence type="ECO:0000313" key="2">
    <source>
        <dbReference type="Proteomes" id="UP000001542"/>
    </source>
</evidence>
<protein>
    <submittedName>
        <fullName evidence="1">Uncharacterized protein</fullName>
    </submittedName>
</protein>
<sequence>MSEPEPKTEQTVTLLPQYEDINAENDVMFTLNDTKGLSLKLGGKGKFDVNYSIGGALRPTKVAIVPQVNGEFSILSLPIRSLYLSLLKSFPKCSITSTLSSDMVDLSAIVNPTPFAIGKAGFLTNFQMWNAYAFAIFRQPWSNYCVSFSTSELKKPELQSASAVIGHPNINFGIQYTPQDPAAKLSLMCYANIKSYKFHMASNIMNYKARLVKTINPQLSVGLQVRVNRMPAFVAADLSWIYTNKDTQVHSIISTNGDVFSELSRKLNEKVALNVNCCLNHLEADYSFGIDLSINQ</sequence>
<dbReference type="AlphaFoldDB" id="A2FH81"/>
<gene>
    <name evidence="1" type="ORF">TVAG_123100</name>
</gene>